<feature type="transmembrane region" description="Helical" evidence="8">
    <location>
        <begin position="252"/>
        <end position="273"/>
    </location>
</feature>
<evidence type="ECO:0000256" key="2">
    <source>
        <dbReference type="ARBA" id="ARBA00010157"/>
    </source>
</evidence>
<feature type="transmembrane region" description="Helical" evidence="8">
    <location>
        <begin position="681"/>
        <end position="703"/>
    </location>
</feature>
<reference evidence="10 11" key="1">
    <citation type="journal article" date="2010" name="Genome Biol. Evol.">
        <title>The sequence of a 1.8-mb bacterial linear plasmid reveals a rich evolutionary reservoir of secondary metabolic pathways.</title>
        <authorList>
            <person name="Medema M.H."/>
            <person name="Trefzer A."/>
            <person name="Kovalchuk A."/>
            <person name="van den Berg M."/>
            <person name="Mueller U."/>
            <person name="Heijne W."/>
            <person name="Wu L."/>
            <person name="Alam M.T."/>
            <person name="Ronning C.M."/>
            <person name="Nierman W.C."/>
            <person name="Bovenberg R.A.L."/>
            <person name="Breitling R."/>
            <person name="Takano E."/>
        </authorList>
    </citation>
    <scope>NUCLEOTIDE SEQUENCE [LARGE SCALE GENOMIC DNA]</scope>
    <source>
        <strain evidence="11">ATCC 27064 / DSM 738 / JCM 4710 / NBRC 13307 / NCIMB 12785 / NRRL 3585 / VKM Ac-602</strain>
    </source>
</reference>
<dbReference type="STRING" id="1901.BB341_25530"/>
<evidence type="ECO:0000256" key="5">
    <source>
        <dbReference type="ARBA" id="ARBA00022989"/>
    </source>
</evidence>
<evidence type="ECO:0000256" key="8">
    <source>
        <dbReference type="SAM" id="Phobius"/>
    </source>
</evidence>
<feature type="compositionally biased region" description="Low complexity" evidence="7">
    <location>
        <begin position="774"/>
        <end position="788"/>
    </location>
</feature>
<keyword evidence="11" id="KW-1185">Reference proteome</keyword>
<dbReference type="InterPro" id="IPR000731">
    <property type="entry name" value="SSD"/>
</dbReference>
<dbReference type="PROSITE" id="PS50156">
    <property type="entry name" value="SSD"/>
    <property type="match status" value="1"/>
</dbReference>
<gene>
    <name evidence="10" type="ORF">SCLAV_0468</name>
</gene>
<feature type="transmembrane region" description="Helical" evidence="8">
    <location>
        <begin position="328"/>
        <end position="353"/>
    </location>
</feature>
<evidence type="ECO:0000256" key="7">
    <source>
        <dbReference type="SAM" id="MobiDB-lite"/>
    </source>
</evidence>
<evidence type="ECO:0000256" key="4">
    <source>
        <dbReference type="ARBA" id="ARBA00022692"/>
    </source>
</evidence>
<feature type="transmembrane region" description="Helical" evidence="8">
    <location>
        <begin position="301"/>
        <end position="322"/>
    </location>
</feature>
<feature type="transmembrane region" description="Helical" evidence="8">
    <location>
        <begin position="571"/>
        <end position="589"/>
    </location>
</feature>
<feature type="transmembrane region" description="Helical" evidence="8">
    <location>
        <begin position="601"/>
        <end position="619"/>
    </location>
</feature>
<dbReference type="InterPro" id="IPR050545">
    <property type="entry name" value="Mycobact_MmpL"/>
</dbReference>
<dbReference type="SUPFAM" id="SSF82866">
    <property type="entry name" value="Multidrug efflux transporter AcrB transmembrane domain"/>
    <property type="match status" value="2"/>
</dbReference>
<feature type="transmembrane region" description="Helical" evidence="8">
    <location>
        <begin position="33"/>
        <end position="53"/>
    </location>
</feature>
<proteinExistence type="inferred from homology"/>
<keyword evidence="6 8" id="KW-0472">Membrane</keyword>
<evidence type="ECO:0000313" key="10">
    <source>
        <dbReference type="EMBL" id="EFG05544.1"/>
    </source>
</evidence>
<evidence type="ECO:0000259" key="9">
    <source>
        <dbReference type="PROSITE" id="PS50156"/>
    </source>
</evidence>
<dbReference type="AlphaFoldDB" id="E2Q9C4"/>
<protein>
    <submittedName>
        <fullName evidence="10">Putative membrane protein</fullName>
    </submittedName>
</protein>
<dbReference type="eggNOG" id="COG2409">
    <property type="taxonomic scope" value="Bacteria"/>
</dbReference>
<keyword evidence="5 8" id="KW-1133">Transmembrane helix</keyword>
<feature type="transmembrane region" description="Helical" evidence="8">
    <location>
        <begin position="393"/>
        <end position="412"/>
    </location>
</feature>
<evidence type="ECO:0000256" key="3">
    <source>
        <dbReference type="ARBA" id="ARBA00022475"/>
    </source>
</evidence>
<dbReference type="EMBL" id="CM000913">
    <property type="protein sequence ID" value="EFG05544.1"/>
    <property type="molecule type" value="Genomic_DNA"/>
</dbReference>
<feature type="transmembrane region" description="Helical" evidence="8">
    <location>
        <begin position="715"/>
        <end position="737"/>
    </location>
</feature>
<feature type="transmembrane region" description="Helical" evidence="8">
    <location>
        <begin position="202"/>
        <end position="232"/>
    </location>
</feature>
<evidence type="ECO:0000256" key="1">
    <source>
        <dbReference type="ARBA" id="ARBA00004651"/>
    </source>
</evidence>
<feature type="domain" description="SSD" evidence="9">
    <location>
        <begin position="227"/>
        <end position="351"/>
    </location>
</feature>
<sequence>MHHPHATGPPSAAAPQRGLFGALARLTGRRPKALLALTLLLLAGAVVLGGGVADRLRSGGSGGVVDPGSESSFAARALEREFPGARPNLVLLAEADGSVDDTAAARQGRELTARLAAVPGITGVTSYWDGRAATLRSEDGGQALIVARINGDELAAERTLEERVIPAFDGERGALGIRIGGTVATQQEQQTFISEDLLRAELIALPITLVVLMVVFGSAVAALLPIGIGVIAILGTNAVLRVITEFTDVSVFASNLTTALGLGLAIDYALLIVRRYREELSGGKDGPAALAATLGTAGRTVLFSAATVAVSLAAMMVFPLYFLRSLAYAGISVVVLAAVAALVVLPALLALLGPRIDAWDIRRLVRRAPRAGRAPKPEGEGWARLARGVMRRAPLVATGTLAVLLLLGAPFLNVDFGTADYRQLPTSAESRVVQERIRDDFPGSPTGTVDVVAETTENTENTETTGTAVSTGAAGTGALDAYAQRLSGLPGVIRVDGPGGRYTEGKRSGPAQPARASGGIAHLAVVPSLEPISEEAKDLVRDIRELAAPFPVRVSGTTAALIDTQSAIGRGLPWAVGAIVLATLVLVFLLTGSVLVPVQAVLLNALSLTAMLGAVVWIFQDGHLSGVLGFTPTGSIETALPVLMFCLAFGLSMDYGVFLLSRIKEERERQPDHRSAVVEGIRGTGGVITAAAVVLAVVMVAIGSSRITNTKMLGLGVALAILMDAMVIRTLLVPAVLRLTGEATWWAPGPLRRLHARFGISEGAPAPAAPASPVPTGAAPPHRGPAAGEVRDEPRVTAGTGTPG</sequence>
<dbReference type="Pfam" id="PF03176">
    <property type="entry name" value="MMPL"/>
    <property type="match status" value="2"/>
</dbReference>
<dbReference type="PANTHER" id="PTHR33406">
    <property type="entry name" value="MEMBRANE PROTEIN MJ1562-RELATED"/>
    <property type="match status" value="1"/>
</dbReference>
<organism evidence="10 11">
    <name type="scientific">Streptomyces clavuligerus</name>
    <dbReference type="NCBI Taxonomy" id="1901"/>
    <lineage>
        <taxon>Bacteria</taxon>
        <taxon>Bacillati</taxon>
        <taxon>Actinomycetota</taxon>
        <taxon>Actinomycetes</taxon>
        <taxon>Kitasatosporales</taxon>
        <taxon>Streptomycetaceae</taxon>
        <taxon>Streptomyces</taxon>
    </lineage>
</organism>
<dbReference type="Gene3D" id="1.20.1640.10">
    <property type="entry name" value="Multidrug efflux transporter AcrB transmembrane domain"/>
    <property type="match status" value="2"/>
</dbReference>
<feature type="region of interest" description="Disordered" evidence="7">
    <location>
        <begin position="765"/>
        <end position="804"/>
    </location>
</feature>
<dbReference type="InterPro" id="IPR004869">
    <property type="entry name" value="MMPL_dom"/>
</dbReference>
<name>E2Q9C4_STRCL</name>
<accession>E2Q9C4</accession>
<dbReference type="RefSeq" id="WP_003959543.1">
    <property type="nucleotide sequence ID" value="NZ_CM000913.1"/>
</dbReference>
<evidence type="ECO:0000256" key="6">
    <source>
        <dbReference type="ARBA" id="ARBA00023136"/>
    </source>
</evidence>
<comment type="similarity">
    <text evidence="2">Belongs to the resistance-nodulation-cell division (RND) (TC 2.A.6) family. MmpL subfamily.</text>
</comment>
<dbReference type="OrthoDB" id="7051771at2"/>
<dbReference type="KEGG" id="sclf:BB341_25530"/>
<dbReference type="PANTHER" id="PTHR33406:SF11">
    <property type="entry name" value="MEMBRANE PROTEIN SCO6666-RELATED"/>
    <property type="match status" value="1"/>
</dbReference>
<dbReference type="GeneID" id="93732844"/>
<keyword evidence="4 8" id="KW-0812">Transmembrane</keyword>
<feature type="transmembrane region" description="Helical" evidence="8">
    <location>
        <begin position="639"/>
        <end position="660"/>
    </location>
</feature>
<comment type="subcellular location">
    <subcellularLocation>
        <location evidence="1">Cell membrane</location>
        <topology evidence="1">Multi-pass membrane protein</topology>
    </subcellularLocation>
</comment>
<dbReference type="Proteomes" id="UP000002357">
    <property type="component" value="Chromosome"/>
</dbReference>
<keyword evidence="3" id="KW-1003">Cell membrane</keyword>
<evidence type="ECO:0000313" key="11">
    <source>
        <dbReference type="Proteomes" id="UP000002357"/>
    </source>
</evidence>
<dbReference type="GO" id="GO:0005886">
    <property type="term" value="C:plasma membrane"/>
    <property type="evidence" value="ECO:0007669"/>
    <property type="project" value="UniProtKB-SubCell"/>
</dbReference>